<name>A0A084VGY4_ANOSI</name>
<evidence type="ECO:0000313" key="1">
    <source>
        <dbReference type="EMBL" id="KFB37228.1"/>
    </source>
</evidence>
<dbReference type="VEuPathDB" id="VectorBase:ASIC004442"/>
<dbReference type="Proteomes" id="UP000030765">
    <property type="component" value="Unassembled WGS sequence"/>
</dbReference>
<organism evidence="1">
    <name type="scientific">Anopheles sinensis</name>
    <name type="common">Mosquito</name>
    <dbReference type="NCBI Taxonomy" id="74873"/>
    <lineage>
        <taxon>Eukaryota</taxon>
        <taxon>Metazoa</taxon>
        <taxon>Ecdysozoa</taxon>
        <taxon>Arthropoda</taxon>
        <taxon>Hexapoda</taxon>
        <taxon>Insecta</taxon>
        <taxon>Pterygota</taxon>
        <taxon>Neoptera</taxon>
        <taxon>Endopterygota</taxon>
        <taxon>Diptera</taxon>
        <taxon>Nematocera</taxon>
        <taxon>Culicoidea</taxon>
        <taxon>Culicidae</taxon>
        <taxon>Anophelinae</taxon>
        <taxon>Anopheles</taxon>
    </lineage>
</organism>
<proteinExistence type="predicted"/>
<reference evidence="1 3" key="1">
    <citation type="journal article" date="2014" name="BMC Genomics">
        <title>Genome sequence of Anopheles sinensis provides insight into genetics basis of mosquito competence for malaria parasites.</title>
        <authorList>
            <person name="Zhou D."/>
            <person name="Zhang D."/>
            <person name="Ding G."/>
            <person name="Shi L."/>
            <person name="Hou Q."/>
            <person name="Ye Y."/>
            <person name="Xu Y."/>
            <person name="Zhou H."/>
            <person name="Xiong C."/>
            <person name="Li S."/>
            <person name="Yu J."/>
            <person name="Hong S."/>
            <person name="Yu X."/>
            <person name="Zou P."/>
            <person name="Chen C."/>
            <person name="Chang X."/>
            <person name="Wang W."/>
            <person name="Lv Y."/>
            <person name="Sun Y."/>
            <person name="Ma L."/>
            <person name="Shen B."/>
            <person name="Zhu C."/>
        </authorList>
    </citation>
    <scope>NUCLEOTIDE SEQUENCE [LARGE SCALE GENOMIC DNA]</scope>
</reference>
<reference evidence="2" key="2">
    <citation type="submission" date="2020-05" db="UniProtKB">
        <authorList>
            <consortium name="EnsemblMetazoa"/>
        </authorList>
    </citation>
    <scope>IDENTIFICATION</scope>
</reference>
<protein>
    <submittedName>
        <fullName evidence="1 2">Uncharacterized protein</fullName>
    </submittedName>
</protein>
<accession>A0A084VGY4</accession>
<sequence>MDGNSWTGFASTSFSFDVRWVSDRKPYNNANGKGTGGNPYDAVSPSVHRTCFSSAPTPTYKHTLKCHIAKGHELNDSSHNNNGSII</sequence>
<dbReference type="EMBL" id="KE524840">
    <property type="protein sequence ID" value="KFB37228.1"/>
    <property type="molecule type" value="Genomic_DNA"/>
</dbReference>
<dbReference type="EnsemblMetazoa" id="ASIC004442-RA">
    <property type="protein sequence ID" value="ASIC004442-PA"/>
    <property type="gene ID" value="ASIC004442"/>
</dbReference>
<keyword evidence="3" id="KW-1185">Reference proteome</keyword>
<evidence type="ECO:0000313" key="2">
    <source>
        <dbReference type="EnsemblMetazoa" id="ASIC004442-PA"/>
    </source>
</evidence>
<evidence type="ECO:0000313" key="3">
    <source>
        <dbReference type="Proteomes" id="UP000030765"/>
    </source>
</evidence>
<dbReference type="EMBL" id="ATLV01013116">
    <property type="status" value="NOT_ANNOTATED_CDS"/>
    <property type="molecule type" value="Genomic_DNA"/>
</dbReference>
<dbReference type="AlphaFoldDB" id="A0A084VGY4"/>
<gene>
    <name evidence="1" type="ORF">ZHAS_00004442</name>
</gene>